<dbReference type="PANTHER" id="PTHR33021:SF418">
    <property type="entry name" value="PHYTOCYANIN DOMAIN-CONTAINING PROTEIN"/>
    <property type="match status" value="1"/>
</dbReference>
<keyword evidence="7" id="KW-0325">Glycoprotein</keyword>
<keyword evidence="8" id="KW-0449">Lipoprotein</keyword>
<evidence type="ECO:0000256" key="3">
    <source>
        <dbReference type="ARBA" id="ARBA00022622"/>
    </source>
</evidence>
<dbReference type="InterPro" id="IPR003245">
    <property type="entry name" value="Phytocyanin_dom"/>
</dbReference>
<evidence type="ECO:0000313" key="15">
    <source>
        <dbReference type="Proteomes" id="UP000886595"/>
    </source>
</evidence>
<evidence type="ECO:0000256" key="11">
    <source>
        <dbReference type="SAM" id="Phobius"/>
    </source>
</evidence>
<dbReference type="FunFam" id="2.60.40.420:FF:000010">
    <property type="entry name" value="Early nodulin-like protein 1"/>
    <property type="match status" value="1"/>
</dbReference>
<feature type="compositionally biased region" description="Low complexity" evidence="10">
    <location>
        <begin position="206"/>
        <end position="261"/>
    </location>
</feature>
<evidence type="ECO:0000313" key="14">
    <source>
        <dbReference type="EMBL" id="KAG2310522.1"/>
    </source>
</evidence>
<dbReference type="CDD" id="cd11019">
    <property type="entry name" value="OsENODL1_like"/>
    <property type="match status" value="1"/>
</dbReference>
<evidence type="ECO:0000256" key="4">
    <source>
        <dbReference type="ARBA" id="ARBA00022729"/>
    </source>
</evidence>
<feature type="compositionally biased region" description="Low complexity" evidence="10">
    <location>
        <begin position="137"/>
        <end position="193"/>
    </location>
</feature>
<dbReference type="GO" id="GO:0098552">
    <property type="term" value="C:side of membrane"/>
    <property type="evidence" value="ECO:0007669"/>
    <property type="project" value="UniProtKB-KW"/>
</dbReference>
<comment type="caution">
    <text evidence="14">The sequence shown here is derived from an EMBL/GenBank/DDBJ whole genome shotgun (WGS) entry which is preliminary data.</text>
</comment>
<evidence type="ECO:0000256" key="1">
    <source>
        <dbReference type="ARBA" id="ARBA00004609"/>
    </source>
</evidence>
<keyword evidence="2" id="KW-1003">Cell membrane</keyword>
<feature type="signal peptide" evidence="12">
    <location>
        <begin position="1"/>
        <end position="27"/>
    </location>
</feature>
<dbReference type="InterPro" id="IPR041846">
    <property type="entry name" value="ENL_dom"/>
</dbReference>
<keyword evidence="5 11" id="KW-0472">Membrane</keyword>
<dbReference type="PANTHER" id="PTHR33021">
    <property type="entry name" value="BLUE COPPER PROTEIN"/>
    <property type="match status" value="1"/>
</dbReference>
<protein>
    <recommendedName>
        <fullName evidence="13">Phytocyanin domain-containing protein</fullName>
    </recommendedName>
</protein>
<keyword evidence="11" id="KW-1133">Transmembrane helix</keyword>
<dbReference type="GO" id="GO:0005886">
    <property type="term" value="C:plasma membrane"/>
    <property type="evidence" value="ECO:0007669"/>
    <property type="project" value="UniProtKB-SubCell"/>
</dbReference>
<accession>A0A8X8ASM4</accession>
<name>A0A8X8ASM4_BRACI</name>
<dbReference type="EMBL" id="JAAMPC010000005">
    <property type="protein sequence ID" value="KAG2310522.1"/>
    <property type="molecule type" value="Genomic_DNA"/>
</dbReference>
<dbReference type="Gene3D" id="2.60.40.420">
    <property type="entry name" value="Cupredoxins - blue copper proteins"/>
    <property type="match status" value="1"/>
</dbReference>
<dbReference type="PROSITE" id="PS51485">
    <property type="entry name" value="PHYTOCYANIN"/>
    <property type="match status" value="1"/>
</dbReference>
<feature type="transmembrane region" description="Helical" evidence="11">
    <location>
        <begin position="322"/>
        <end position="345"/>
    </location>
</feature>
<comment type="subcellular location">
    <subcellularLocation>
        <location evidence="1">Cell membrane</location>
        <topology evidence="1">Lipid-anchor</topology>
        <topology evidence="1">GPI-anchor</topology>
    </subcellularLocation>
</comment>
<feature type="compositionally biased region" description="Pro residues" evidence="10">
    <location>
        <begin position="262"/>
        <end position="292"/>
    </location>
</feature>
<keyword evidence="11" id="KW-0812">Transmembrane</keyword>
<evidence type="ECO:0000256" key="9">
    <source>
        <dbReference type="ARBA" id="ARBA00035011"/>
    </source>
</evidence>
<reference evidence="14 15" key="1">
    <citation type="submission" date="2020-02" db="EMBL/GenBank/DDBJ databases">
        <authorList>
            <person name="Ma Q."/>
            <person name="Huang Y."/>
            <person name="Song X."/>
            <person name="Pei D."/>
        </authorList>
    </citation>
    <scope>NUCLEOTIDE SEQUENCE [LARGE SCALE GENOMIC DNA]</scope>
    <source>
        <strain evidence="14">Sxm20200214</strain>
        <tissue evidence="14">Leaf</tissue>
    </source>
</reference>
<dbReference type="SUPFAM" id="SSF49503">
    <property type="entry name" value="Cupredoxins"/>
    <property type="match status" value="1"/>
</dbReference>
<evidence type="ECO:0000256" key="8">
    <source>
        <dbReference type="ARBA" id="ARBA00023288"/>
    </source>
</evidence>
<feature type="chain" id="PRO_5036458972" description="Phytocyanin domain-containing protein" evidence="12">
    <location>
        <begin position="28"/>
        <end position="346"/>
    </location>
</feature>
<dbReference type="InterPro" id="IPR008972">
    <property type="entry name" value="Cupredoxin"/>
</dbReference>
<evidence type="ECO:0000256" key="12">
    <source>
        <dbReference type="SAM" id="SignalP"/>
    </source>
</evidence>
<gene>
    <name evidence="14" type="ORF">Bca52824_022079</name>
</gene>
<evidence type="ECO:0000259" key="13">
    <source>
        <dbReference type="PROSITE" id="PS51485"/>
    </source>
</evidence>
<keyword evidence="4 12" id="KW-0732">Signal</keyword>
<organism evidence="14 15">
    <name type="scientific">Brassica carinata</name>
    <name type="common">Ethiopian mustard</name>
    <name type="synonym">Abyssinian cabbage</name>
    <dbReference type="NCBI Taxonomy" id="52824"/>
    <lineage>
        <taxon>Eukaryota</taxon>
        <taxon>Viridiplantae</taxon>
        <taxon>Streptophyta</taxon>
        <taxon>Embryophyta</taxon>
        <taxon>Tracheophyta</taxon>
        <taxon>Spermatophyta</taxon>
        <taxon>Magnoliopsida</taxon>
        <taxon>eudicotyledons</taxon>
        <taxon>Gunneridae</taxon>
        <taxon>Pentapetalae</taxon>
        <taxon>rosids</taxon>
        <taxon>malvids</taxon>
        <taxon>Brassicales</taxon>
        <taxon>Brassicaceae</taxon>
        <taxon>Brassiceae</taxon>
        <taxon>Brassica</taxon>
    </lineage>
</organism>
<feature type="region of interest" description="Disordered" evidence="10">
    <location>
        <begin position="137"/>
        <end position="324"/>
    </location>
</feature>
<evidence type="ECO:0000256" key="7">
    <source>
        <dbReference type="ARBA" id="ARBA00023180"/>
    </source>
</evidence>
<evidence type="ECO:0000256" key="5">
    <source>
        <dbReference type="ARBA" id="ARBA00023136"/>
    </source>
</evidence>
<keyword evidence="6" id="KW-1015">Disulfide bond</keyword>
<dbReference type="InterPro" id="IPR039391">
    <property type="entry name" value="Phytocyanin-like"/>
</dbReference>
<comment type="similarity">
    <text evidence="9">Belongs to the early nodulin-like (ENODL) family.</text>
</comment>
<evidence type="ECO:0000256" key="2">
    <source>
        <dbReference type="ARBA" id="ARBA00022475"/>
    </source>
</evidence>
<dbReference type="Proteomes" id="UP000886595">
    <property type="component" value="Unassembled WGS sequence"/>
</dbReference>
<feature type="domain" description="Phytocyanin" evidence="13">
    <location>
        <begin position="28"/>
        <end position="129"/>
    </location>
</feature>
<sequence>MVAIMKRLCFSFIVLASLATLFSVADAHRYSVGGNGDWVENPHESYNSWAARNRFQVNDTLYFKYAKGSDSVQVVTKADYDACNVNNPIEKFDNGDTEVALNRSGPFYFISGIQEHCSKGQKLIVAVLGHKNHPVVPVSPAKAPSTAQPPKAHSPVSPVAPAKSPSTAQPPKSHSPVSPVAPAKAPKAHSPVSPISPAKSPSMTQPPNAHSPVSPVAPAKAPSASHPPKSSVHPPQHSAPSPVAHSPSVSPSKAPTTSPVTHSPPPKSPSPSSPKSPSPAAPTTPSAKPPKSTPATPADSSPTPSESTPTDHMAPAPSPKSAATVVTVSSVMSALFGVAFTVLLFA</sequence>
<proteinExistence type="inferred from homology"/>
<dbReference type="AlphaFoldDB" id="A0A8X8ASM4"/>
<dbReference type="Pfam" id="PF02298">
    <property type="entry name" value="Cu_bind_like"/>
    <property type="match status" value="1"/>
</dbReference>
<dbReference type="OrthoDB" id="2015640at2759"/>
<keyword evidence="3" id="KW-0336">GPI-anchor</keyword>
<keyword evidence="15" id="KW-1185">Reference proteome</keyword>
<evidence type="ECO:0000256" key="6">
    <source>
        <dbReference type="ARBA" id="ARBA00023157"/>
    </source>
</evidence>
<feature type="compositionally biased region" description="Low complexity" evidence="10">
    <location>
        <begin position="293"/>
        <end position="310"/>
    </location>
</feature>
<dbReference type="GO" id="GO:0009055">
    <property type="term" value="F:electron transfer activity"/>
    <property type="evidence" value="ECO:0007669"/>
    <property type="project" value="InterPro"/>
</dbReference>
<evidence type="ECO:0000256" key="10">
    <source>
        <dbReference type="SAM" id="MobiDB-lite"/>
    </source>
</evidence>